<evidence type="ECO:0000259" key="4">
    <source>
        <dbReference type="PROSITE" id="PS01124"/>
    </source>
</evidence>
<dbReference type="Proteomes" id="UP000886723">
    <property type="component" value="Unassembled WGS sequence"/>
</dbReference>
<dbReference type="InterPro" id="IPR018062">
    <property type="entry name" value="HTH_AraC-typ_CS"/>
</dbReference>
<keyword evidence="1" id="KW-0805">Transcription regulation</keyword>
<evidence type="ECO:0000256" key="3">
    <source>
        <dbReference type="ARBA" id="ARBA00023163"/>
    </source>
</evidence>
<dbReference type="AlphaFoldDB" id="A0A9D1T4R9"/>
<evidence type="ECO:0000313" key="5">
    <source>
        <dbReference type="EMBL" id="HIV11830.1"/>
    </source>
</evidence>
<keyword evidence="2" id="KW-0238">DNA-binding</keyword>
<dbReference type="EMBL" id="DVON01000032">
    <property type="protein sequence ID" value="HIV11830.1"/>
    <property type="molecule type" value="Genomic_DNA"/>
</dbReference>
<dbReference type="GO" id="GO:0003700">
    <property type="term" value="F:DNA-binding transcription factor activity"/>
    <property type="evidence" value="ECO:0007669"/>
    <property type="project" value="InterPro"/>
</dbReference>
<dbReference type="SMART" id="SM00342">
    <property type="entry name" value="HTH_ARAC"/>
    <property type="match status" value="1"/>
</dbReference>
<dbReference type="PANTHER" id="PTHR43280:SF28">
    <property type="entry name" value="HTH-TYPE TRANSCRIPTIONAL ACTIVATOR RHAS"/>
    <property type="match status" value="1"/>
</dbReference>
<evidence type="ECO:0000256" key="1">
    <source>
        <dbReference type="ARBA" id="ARBA00023015"/>
    </source>
</evidence>
<dbReference type="CDD" id="cd02208">
    <property type="entry name" value="cupin_RmlC-like"/>
    <property type="match status" value="1"/>
</dbReference>
<dbReference type="Gene3D" id="1.10.10.60">
    <property type="entry name" value="Homeodomain-like"/>
    <property type="match status" value="2"/>
</dbReference>
<dbReference type="Pfam" id="PF02311">
    <property type="entry name" value="AraC_binding"/>
    <property type="match status" value="1"/>
</dbReference>
<keyword evidence="3" id="KW-0804">Transcription</keyword>
<protein>
    <submittedName>
        <fullName evidence="5">Helix-turn-helix transcriptional regulator</fullName>
    </submittedName>
</protein>
<comment type="caution">
    <text evidence="5">The sequence shown here is derived from an EMBL/GenBank/DDBJ whole genome shotgun (WGS) entry which is preliminary data.</text>
</comment>
<dbReference type="Pfam" id="PF12833">
    <property type="entry name" value="HTH_18"/>
    <property type="match status" value="1"/>
</dbReference>
<dbReference type="InterPro" id="IPR003313">
    <property type="entry name" value="AraC-bd"/>
</dbReference>
<gene>
    <name evidence="5" type="ORF">IAA63_01640</name>
</gene>
<dbReference type="InterPro" id="IPR014710">
    <property type="entry name" value="RmlC-like_jellyroll"/>
</dbReference>
<feature type="domain" description="HTH araC/xylS-type" evidence="4">
    <location>
        <begin position="197"/>
        <end position="295"/>
    </location>
</feature>
<name>A0A9D1T4R9_9FIRM</name>
<proteinExistence type="predicted"/>
<accession>A0A9D1T4R9</accession>
<dbReference type="PROSITE" id="PS00041">
    <property type="entry name" value="HTH_ARAC_FAMILY_1"/>
    <property type="match status" value="1"/>
</dbReference>
<dbReference type="PROSITE" id="PS01124">
    <property type="entry name" value="HTH_ARAC_FAMILY_2"/>
    <property type="match status" value="1"/>
</dbReference>
<dbReference type="InterPro" id="IPR018060">
    <property type="entry name" value="HTH_AraC"/>
</dbReference>
<sequence>MSSKKKKTKMEYRFYEIPAGSPVLALLGEKWKQSYGRDIDYLHFHNQLEIGFCYDGEGTLTLKDDEVPFGGQMFSVIPRNFPHTTNSTPETISRWEYLFVDADGFLREVFEKNSMMADSLIRRVNRRAHFFRVAEQPRMAEKIRQIIEAMRGHREFYQEEVRGLLLAFLMELARMNRESEEKQEPNGEENADSTLIARALDYISDCYDKPIRVEQLAEVCHISETHFRRVFCQCMHMTPVEYLNRVRVQMACDSLRKTNDQVGVIAARVGFSTLSTFNRNFKQIMGKTPQEWRRNPEHFERKLLNYDIKTEEGW</sequence>
<reference evidence="5" key="2">
    <citation type="journal article" date="2021" name="PeerJ">
        <title>Extensive microbial diversity within the chicken gut microbiome revealed by metagenomics and culture.</title>
        <authorList>
            <person name="Gilroy R."/>
            <person name="Ravi A."/>
            <person name="Getino M."/>
            <person name="Pursley I."/>
            <person name="Horton D.L."/>
            <person name="Alikhan N.F."/>
            <person name="Baker D."/>
            <person name="Gharbi K."/>
            <person name="Hall N."/>
            <person name="Watson M."/>
            <person name="Adriaenssens E.M."/>
            <person name="Foster-Nyarko E."/>
            <person name="Jarju S."/>
            <person name="Secka A."/>
            <person name="Antonio M."/>
            <person name="Oren A."/>
            <person name="Chaudhuri R.R."/>
            <person name="La Ragione R."/>
            <person name="Hildebrand F."/>
            <person name="Pallen M.J."/>
        </authorList>
    </citation>
    <scope>NUCLEOTIDE SEQUENCE</scope>
    <source>
        <strain evidence="5">ChiBcec2-4451</strain>
    </source>
</reference>
<dbReference type="InterPro" id="IPR009057">
    <property type="entry name" value="Homeodomain-like_sf"/>
</dbReference>
<dbReference type="Gene3D" id="2.60.120.10">
    <property type="entry name" value="Jelly Rolls"/>
    <property type="match status" value="1"/>
</dbReference>
<evidence type="ECO:0000313" key="6">
    <source>
        <dbReference type="Proteomes" id="UP000886723"/>
    </source>
</evidence>
<dbReference type="SUPFAM" id="SSF51215">
    <property type="entry name" value="Regulatory protein AraC"/>
    <property type="match status" value="1"/>
</dbReference>
<dbReference type="InterPro" id="IPR037923">
    <property type="entry name" value="HTH-like"/>
</dbReference>
<dbReference type="GO" id="GO:0043565">
    <property type="term" value="F:sequence-specific DNA binding"/>
    <property type="evidence" value="ECO:0007669"/>
    <property type="project" value="InterPro"/>
</dbReference>
<reference evidence="5" key="1">
    <citation type="submission" date="2020-10" db="EMBL/GenBank/DDBJ databases">
        <authorList>
            <person name="Gilroy R."/>
        </authorList>
    </citation>
    <scope>NUCLEOTIDE SEQUENCE</scope>
    <source>
        <strain evidence="5">ChiBcec2-4451</strain>
    </source>
</reference>
<dbReference type="SUPFAM" id="SSF46689">
    <property type="entry name" value="Homeodomain-like"/>
    <property type="match status" value="2"/>
</dbReference>
<dbReference type="PANTHER" id="PTHR43280">
    <property type="entry name" value="ARAC-FAMILY TRANSCRIPTIONAL REGULATOR"/>
    <property type="match status" value="1"/>
</dbReference>
<evidence type="ECO:0000256" key="2">
    <source>
        <dbReference type="ARBA" id="ARBA00023125"/>
    </source>
</evidence>
<organism evidence="5 6">
    <name type="scientific">Candidatus Pullilachnospira stercoravium</name>
    <dbReference type="NCBI Taxonomy" id="2840913"/>
    <lineage>
        <taxon>Bacteria</taxon>
        <taxon>Bacillati</taxon>
        <taxon>Bacillota</taxon>
        <taxon>Clostridia</taxon>
        <taxon>Lachnospirales</taxon>
        <taxon>Lachnospiraceae</taxon>
        <taxon>Lachnospiraceae incertae sedis</taxon>
        <taxon>Candidatus Pullilachnospira</taxon>
    </lineage>
</organism>